<feature type="compositionally biased region" description="Basic and acidic residues" evidence="11">
    <location>
        <begin position="446"/>
        <end position="459"/>
    </location>
</feature>
<dbReference type="Gene3D" id="2.60.120.260">
    <property type="entry name" value="Galactose-binding domain-like"/>
    <property type="match status" value="1"/>
</dbReference>
<evidence type="ECO:0000256" key="4">
    <source>
        <dbReference type="ARBA" id="ARBA00022824"/>
    </source>
</evidence>
<feature type="compositionally biased region" description="Basic and acidic residues" evidence="11">
    <location>
        <begin position="162"/>
        <end position="213"/>
    </location>
</feature>
<evidence type="ECO:0000313" key="14">
    <source>
        <dbReference type="EMBL" id="KAF3331921.1"/>
    </source>
</evidence>
<keyword evidence="5 12" id="KW-1133">Transmembrane helix</keyword>
<evidence type="ECO:0000256" key="12">
    <source>
        <dbReference type="SAM" id="Phobius"/>
    </source>
</evidence>
<feature type="compositionally biased region" description="Basic and acidic residues" evidence="11">
    <location>
        <begin position="142"/>
        <end position="152"/>
    </location>
</feature>
<keyword evidence="7 12" id="KW-0472">Membrane</keyword>
<evidence type="ECO:0000259" key="13">
    <source>
        <dbReference type="PROSITE" id="PS51469"/>
    </source>
</evidence>
<keyword evidence="8" id="KW-0539">Nucleus</keyword>
<evidence type="ECO:0000256" key="3">
    <source>
        <dbReference type="ARBA" id="ARBA00022692"/>
    </source>
</evidence>
<accession>A0A833R271</accession>
<dbReference type="GO" id="GO:0005789">
    <property type="term" value="C:endoplasmic reticulum membrane"/>
    <property type="evidence" value="ECO:0007669"/>
    <property type="project" value="UniProtKB-SubCell"/>
</dbReference>
<feature type="coiled-coil region" evidence="10">
    <location>
        <begin position="543"/>
        <end position="605"/>
    </location>
</feature>
<dbReference type="InterPro" id="IPR012919">
    <property type="entry name" value="SUN_dom"/>
</dbReference>
<evidence type="ECO:0000256" key="9">
    <source>
        <dbReference type="ARBA" id="ARBA00054046"/>
    </source>
</evidence>
<name>A0A833R271_9POAL</name>
<feature type="transmembrane region" description="Helical" evidence="12">
    <location>
        <begin position="606"/>
        <end position="625"/>
    </location>
</feature>
<dbReference type="InterPro" id="IPR045120">
    <property type="entry name" value="Suco/Slp1-like"/>
</dbReference>
<protein>
    <submittedName>
        <fullName evidence="14">Sad1 / UNC-like C-terminal</fullName>
    </submittedName>
</protein>
<evidence type="ECO:0000256" key="2">
    <source>
        <dbReference type="ARBA" id="ARBA00004477"/>
    </source>
</evidence>
<feature type="transmembrane region" description="Helical" evidence="12">
    <location>
        <begin position="27"/>
        <end position="49"/>
    </location>
</feature>
<keyword evidence="3 12" id="KW-0812">Transmembrane</keyword>
<dbReference type="PROSITE" id="PS51469">
    <property type="entry name" value="SUN"/>
    <property type="match status" value="1"/>
</dbReference>
<evidence type="ECO:0000256" key="7">
    <source>
        <dbReference type="ARBA" id="ARBA00023136"/>
    </source>
</evidence>
<comment type="subcellular location">
    <subcellularLocation>
        <location evidence="2">Endoplasmic reticulum membrane</location>
        <topology evidence="2">Multi-pass membrane protein</topology>
    </subcellularLocation>
    <subcellularLocation>
        <location evidence="1">Nucleus membrane</location>
        <topology evidence="1">Multi-pass membrane protein</topology>
    </subcellularLocation>
</comment>
<feature type="compositionally biased region" description="Low complexity" evidence="11">
    <location>
        <begin position="467"/>
        <end position="476"/>
    </location>
</feature>
<comment type="function">
    <text evidence="9">Encodes a member of the mid-SUN subfamily of SUN-domain proteins that is localized to both the nuclear envelope and the ER. It is involved in early seed development and nuclear morphology. [TAIR].</text>
</comment>
<proteinExistence type="predicted"/>
<dbReference type="OrthoDB" id="266334at2759"/>
<dbReference type="SUPFAM" id="SSF49785">
    <property type="entry name" value="Galactose-binding domain-like"/>
    <property type="match status" value="1"/>
</dbReference>
<feature type="region of interest" description="Disordered" evidence="11">
    <location>
        <begin position="412"/>
        <end position="476"/>
    </location>
</feature>
<dbReference type="InterPro" id="IPR008979">
    <property type="entry name" value="Galactose-bd-like_sf"/>
</dbReference>
<dbReference type="GO" id="GO:0034975">
    <property type="term" value="P:protein folding in endoplasmic reticulum"/>
    <property type="evidence" value="ECO:0007669"/>
    <property type="project" value="TreeGrafter"/>
</dbReference>
<evidence type="ECO:0000256" key="10">
    <source>
        <dbReference type="SAM" id="Coils"/>
    </source>
</evidence>
<dbReference type="Pfam" id="PF07738">
    <property type="entry name" value="Sad1_UNC"/>
    <property type="match status" value="1"/>
</dbReference>
<dbReference type="FunFam" id="2.60.120.260:FF:000062">
    <property type="entry name" value="Galactose-binding protein isoform 3"/>
    <property type="match status" value="1"/>
</dbReference>
<keyword evidence="6 10" id="KW-0175">Coiled coil</keyword>
<dbReference type="AlphaFoldDB" id="A0A833R271"/>
<evidence type="ECO:0000256" key="5">
    <source>
        <dbReference type="ARBA" id="ARBA00022989"/>
    </source>
</evidence>
<reference evidence="14" key="1">
    <citation type="submission" date="2020-01" db="EMBL/GenBank/DDBJ databases">
        <title>Genome sequence of Kobresia littledalei, the first chromosome-level genome in the family Cyperaceae.</title>
        <authorList>
            <person name="Qu G."/>
        </authorList>
    </citation>
    <scope>NUCLEOTIDE SEQUENCE</scope>
    <source>
        <strain evidence="14">C.B.Clarke</strain>
        <tissue evidence="14">Leaf</tissue>
    </source>
</reference>
<evidence type="ECO:0000313" key="15">
    <source>
        <dbReference type="Proteomes" id="UP000623129"/>
    </source>
</evidence>
<gene>
    <name evidence="14" type="ORF">FCM35_KLT03327</name>
</gene>
<evidence type="ECO:0000256" key="11">
    <source>
        <dbReference type="SAM" id="MobiDB-lite"/>
    </source>
</evidence>
<sequence>MQRSRRALLQRRAVALEKTSTVEKQKLYKVSLSVVLLLWVLIFMLNSLISHGNGYRDEPHDAVPESISRKEENLNVFDSTPNNNYENIRTQGEKYENNPAIPESEVYQNALLSEGENEKNTPSPKPILLKNEVLASEPGTIPDKENKETEEEREKEDEEQETKEVEKETKEKEKEAKVEEERETKEEQKVKKVEDRETKEEEREMNGQRTERISRITPLPLDEFKSKAIINSKGKINPSQTGTARTVVRRVEPSGKEYNYASQSKGAKVLAFNKEAKGASNILDKDKDKYLRNPCSVEGKFVIIELSEETLVDMIVIANFEHYSSNLRQFEVFSSLVYPTEKWDYIGEFLAQNSKHEQRFNLPEPRWVRYLKFNLLSHYGSEFYCTLSSIEVYGVDAVERMLENLISDEKSKTLENNEDVNETVPVPPQENVERDEPRQGINNFEDLEKDRDNENKKQSVPDPTGKPLPDQVVKPVPDPVTDIKALQVGRIPGDTVLKVLMQKVQKLDLNFSVLERYLEELNSRYGQIFKDFDGDMANFDLLLNILKAEIKGLQVSKETLVNELGDITDWKFIVSKQMEKYLRDSDILRSEVEKVKERQLEMENKGLAAIFVCFIFWSLAISKLLSGIIARPLLRFFG</sequence>
<evidence type="ECO:0000256" key="8">
    <source>
        <dbReference type="ARBA" id="ARBA00023242"/>
    </source>
</evidence>
<feature type="domain" description="SUN" evidence="13">
    <location>
        <begin position="233"/>
        <end position="397"/>
    </location>
</feature>
<comment type="caution">
    <text evidence="14">The sequence shown here is derived from an EMBL/GenBank/DDBJ whole genome shotgun (WGS) entry which is preliminary data.</text>
</comment>
<dbReference type="Proteomes" id="UP000623129">
    <property type="component" value="Unassembled WGS sequence"/>
</dbReference>
<keyword evidence="15" id="KW-1185">Reference proteome</keyword>
<dbReference type="EMBL" id="SWLB01000012">
    <property type="protein sequence ID" value="KAF3331921.1"/>
    <property type="molecule type" value="Genomic_DNA"/>
</dbReference>
<dbReference type="GO" id="GO:0031965">
    <property type="term" value="C:nuclear membrane"/>
    <property type="evidence" value="ECO:0007669"/>
    <property type="project" value="UniProtKB-SubCell"/>
</dbReference>
<feature type="region of interest" description="Disordered" evidence="11">
    <location>
        <begin position="115"/>
        <end position="213"/>
    </location>
</feature>
<dbReference type="PANTHER" id="PTHR12953">
    <property type="entry name" value="MEMBRANE PROTEIN CH1 RELATED"/>
    <property type="match status" value="1"/>
</dbReference>
<dbReference type="PANTHER" id="PTHR12953:SF0">
    <property type="entry name" value="SUN DOMAIN-CONTAINING OSSIFICATION FACTOR"/>
    <property type="match status" value="1"/>
</dbReference>
<organism evidence="14 15">
    <name type="scientific">Carex littledalei</name>
    <dbReference type="NCBI Taxonomy" id="544730"/>
    <lineage>
        <taxon>Eukaryota</taxon>
        <taxon>Viridiplantae</taxon>
        <taxon>Streptophyta</taxon>
        <taxon>Embryophyta</taxon>
        <taxon>Tracheophyta</taxon>
        <taxon>Spermatophyta</taxon>
        <taxon>Magnoliopsida</taxon>
        <taxon>Liliopsida</taxon>
        <taxon>Poales</taxon>
        <taxon>Cyperaceae</taxon>
        <taxon>Cyperoideae</taxon>
        <taxon>Cariceae</taxon>
        <taxon>Carex</taxon>
        <taxon>Carex subgen. Euthyceras</taxon>
    </lineage>
</organism>
<evidence type="ECO:0000256" key="1">
    <source>
        <dbReference type="ARBA" id="ARBA00004232"/>
    </source>
</evidence>
<evidence type="ECO:0000256" key="6">
    <source>
        <dbReference type="ARBA" id="ARBA00023054"/>
    </source>
</evidence>
<keyword evidence="4" id="KW-0256">Endoplasmic reticulum</keyword>